<reference evidence="1 2" key="1">
    <citation type="journal article" date="2018" name="Sci. Data">
        <title>The draft genome sequence of cork oak.</title>
        <authorList>
            <person name="Ramos A.M."/>
            <person name="Usie A."/>
            <person name="Barbosa P."/>
            <person name="Barros P.M."/>
            <person name="Capote T."/>
            <person name="Chaves I."/>
            <person name="Simoes F."/>
            <person name="Abreu I."/>
            <person name="Carrasquinho I."/>
            <person name="Faro C."/>
            <person name="Guimaraes J.B."/>
            <person name="Mendonca D."/>
            <person name="Nobrega F."/>
            <person name="Rodrigues L."/>
            <person name="Saibo N.J.M."/>
            <person name="Varela M.C."/>
            <person name="Egas C."/>
            <person name="Matos J."/>
            <person name="Miguel C.M."/>
            <person name="Oliveira M.M."/>
            <person name="Ricardo C.P."/>
            <person name="Goncalves S."/>
        </authorList>
    </citation>
    <scope>NUCLEOTIDE SEQUENCE [LARGE SCALE GENOMIC DNA]</scope>
    <source>
        <strain evidence="2">cv. HL8</strain>
    </source>
</reference>
<dbReference type="InterPro" id="IPR001611">
    <property type="entry name" value="Leu-rich_rpt"/>
</dbReference>
<feature type="non-terminal residue" evidence="1">
    <location>
        <position position="89"/>
    </location>
</feature>
<dbReference type="EMBL" id="PKMF04000170">
    <property type="protein sequence ID" value="KAK7845448.1"/>
    <property type="molecule type" value="Genomic_DNA"/>
</dbReference>
<keyword evidence="2" id="KW-1185">Reference proteome</keyword>
<dbReference type="SUPFAM" id="SSF52058">
    <property type="entry name" value="L domain-like"/>
    <property type="match status" value="1"/>
</dbReference>
<proteinExistence type="predicted"/>
<dbReference type="Proteomes" id="UP000237347">
    <property type="component" value="Unassembled WGS sequence"/>
</dbReference>
<name>A0AAW0L0X9_QUESU</name>
<dbReference type="Gene3D" id="3.80.10.10">
    <property type="entry name" value="Ribonuclease Inhibitor"/>
    <property type="match status" value="1"/>
</dbReference>
<dbReference type="Pfam" id="PF00560">
    <property type="entry name" value="LRR_1"/>
    <property type="match status" value="1"/>
</dbReference>
<gene>
    <name evidence="1" type="ORF">CFP56_009278</name>
</gene>
<dbReference type="AlphaFoldDB" id="A0AAW0L0X9"/>
<protein>
    <submittedName>
        <fullName evidence="1">Lrr receptor-like serine/threonine-protein kinase</fullName>
    </submittedName>
</protein>
<dbReference type="InterPro" id="IPR032675">
    <property type="entry name" value="LRR_dom_sf"/>
</dbReference>
<evidence type="ECO:0000313" key="1">
    <source>
        <dbReference type="EMBL" id="KAK7845448.1"/>
    </source>
</evidence>
<accession>A0AAW0L0X9</accession>
<evidence type="ECO:0000313" key="2">
    <source>
        <dbReference type="Proteomes" id="UP000237347"/>
    </source>
</evidence>
<comment type="caution">
    <text evidence="1">The sequence shown here is derived from an EMBL/GenBank/DDBJ whole genome shotgun (WGS) entry which is preliminary data.</text>
</comment>
<organism evidence="1 2">
    <name type="scientific">Quercus suber</name>
    <name type="common">Cork oak</name>
    <dbReference type="NCBI Taxonomy" id="58331"/>
    <lineage>
        <taxon>Eukaryota</taxon>
        <taxon>Viridiplantae</taxon>
        <taxon>Streptophyta</taxon>
        <taxon>Embryophyta</taxon>
        <taxon>Tracheophyta</taxon>
        <taxon>Spermatophyta</taxon>
        <taxon>Magnoliopsida</taxon>
        <taxon>eudicotyledons</taxon>
        <taxon>Gunneridae</taxon>
        <taxon>Pentapetalae</taxon>
        <taxon>rosids</taxon>
        <taxon>fabids</taxon>
        <taxon>Fagales</taxon>
        <taxon>Fagaceae</taxon>
        <taxon>Quercus</taxon>
    </lineage>
</organism>
<dbReference type="GO" id="GO:0016301">
    <property type="term" value="F:kinase activity"/>
    <property type="evidence" value="ECO:0007669"/>
    <property type="project" value="UniProtKB-KW"/>
</dbReference>
<sequence length="89" mass="9930">MDLRVDFINILSWDSSNVYELMSKICNSFSSTIHKEALLVQTLTMGGNMIHSDIPVEIENLVNLNDLGLEYNYLGGTLPNALGKLQKSK</sequence>